<reference evidence="2" key="1">
    <citation type="journal article" date="2019" name="Int. J. Syst. Evol. Microbiol.">
        <title>The Global Catalogue of Microorganisms (GCM) 10K type strain sequencing project: providing services to taxonomists for standard genome sequencing and annotation.</title>
        <authorList>
            <consortium name="The Broad Institute Genomics Platform"/>
            <consortium name="The Broad Institute Genome Sequencing Center for Infectious Disease"/>
            <person name="Wu L."/>
            <person name="Ma J."/>
        </authorList>
    </citation>
    <scope>NUCLEOTIDE SEQUENCE [LARGE SCALE GENOMIC DNA]</scope>
    <source>
        <strain evidence="2">JCM 16902</strain>
    </source>
</reference>
<gene>
    <name evidence="1" type="ORF">GCM10022223_67250</name>
</gene>
<accession>A0ABP7ASA4</accession>
<organism evidence="1 2">
    <name type="scientific">Kineosporia mesophila</name>
    <dbReference type="NCBI Taxonomy" id="566012"/>
    <lineage>
        <taxon>Bacteria</taxon>
        <taxon>Bacillati</taxon>
        <taxon>Actinomycetota</taxon>
        <taxon>Actinomycetes</taxon>
        <taxon>Kineosporiales</taxon>
        <taxon>Kineosporiaceae</taxon>
        <taxon>Kineosporia</taxon>
    </lineage>
</organism>
<dbReference type="EMBL" id="BAAAZO010000012">
    <property type="protein sequence ID" value="GAA3638754.1"/>
    <property type="molecule type" value="Genomic_DNA"/>
</dbReference>
<evidence type="ECO:0000313" key="1">
    <source>
        <dbReference type="EMBL" id="GAA3638754.1"/>
    </source>
</evidence>
<dbReference type="Proteomes" id="UP001501074">
    <property type="component" value="Unassembled WGS sequence"/>
</dbReference>
<proteinExistence type="predicted"/>
<name>A0ABP7ASA4_9ACTN</name>
<sequence>MRQSVPAWRGCRPGRWGTPSDIARLRLHADDASVRPVFAATPAGRSIPPTAAGFLDDLAAEAVTRRRPQSRRTAPAQP</sequence>
<dbReference type="RefSeq" id="WP_345718893.1">
    <property type="nucleotide sequence ID" value="NZ_BAAAZO010000012.1"/>
</dbReference>
<keyword evidence="2" id="KW-1185">Reference proteome</keyword>
<evidence type="ECO:0000313" key="2">
    <source>
        <dbReference type="Proteomes" id="UP001501074"/>
    </source>
</evidence>
<comment type="caution">
    <text evidence="1">The sequence shown here is derived from an EMBL/GenBank/DDBJ whole genome shotgun (WGS) entry which is preliminary data.</text>
</comment>
<protein>
    <submittedName>
        <fullName evidence="1">Uncharacterized protein</fullName>
    </submittedName>
</protein>